<gene>
    <name evidence="5" type="ORF">CEW87_02500</name>
</gene>
<evidence type="ECO:0000259" key="2">
    <source>
        <dbReference type="PROSITE" id="PS50113"/>
    </source>
</evidence>
<dbReference type="InterPro" id="IPR029787">
    <property type="entry name" value="Nucleotide_cyclase"/>
</dbReference>
<dbReference type="SUPFAM" id="SSF55785">
    <property type="entry name" value="PYP-like sensor domain (PAS domain)"/>
    <property type="match status" value="2"/>
</dbReference>
<evidence type="ECO:0000313" key="6">
    <source>
        <dbReference type="Proteomes" id="UP000244902"/>
    </source>
</evidence>
<dbReference type="PROSITE" id="PS50887">
    <property type="entry name" value="GGDEF"/>
    <property type="match status" value="1"/>
</dbReference>
<dbReference type="NCBIfam" id="TIGR00229">
    <property type="entry name" value="sensory_box"/>
    <property type="match status" value="2"/>
</dbReference>
<dbReference type="OrthoDB" id="9813903at2"/>
<dbReference type="PANTHER" id="PTHR44757">
    <property type="entry name" value="DIGUANYLATE CYCLASE DGCP"/>
    <property type="match status" value="1"/>
</dbReference>
<dbReference type="Gene3D" id="3.30.70.270">
    <property type="match status" value="1"/>
</dbReference>
<dbReference type="RefSeq" id="WP_108971316.1">
    <property type="nucleotide sequence ID" value="NZ_CP022188.1"/>
</dbReference>
<dbReference type="InterPro" id="IPR000700">
    <property type="entry name" value="PAS-assoc_C"/>
</dbReference>
<evidence type="ECO:0000259" key="4">
    <source>
        <dbReference type="PROSITE" id="PS50887"/>
    </source>
</evidence>
<dbReference type="InterPro" id="IPR035919">
    <property type="entry name" value="EAL_sf"/>
</dbReference>
<dbReference type="CDD" id="cd01948">
    <property type="entry name" value="EAL"/>
    <property type="match status" value="1"/>
</dbReference>
<evidence type="ECO:0000259" key="3">
    <source>
        <dbReference type="PROSITE" id="PS50883"/>
    </source>
</evidence>
<dbReference type="SMART" id="SM00091">
    <property type="entry name" value="PAS"/>
    <property type="match status" value="2"/>
</dbReference>
<dbReference type="CDD" id="cd01949">
    <property type="entry name" value="GGDEF"/>
    <property type="match status" value="1"/>
</dbReference>
<protein>
    <submittedName>
        <fullName evidence="5">GGDEF domain-containing protein</fullName>
    </submittedName>
</protein>
<dbReference type="SMART" id="SM00052">
    <property type="entry name" value="EAL"/>
    <property type="match status" value="1"/>
</dbReference>
<dbReference type="CDD" id="cd00130">
    <property type="entry name" value="PAS"/>
    <property type="match status" value="2"/>
</dbReference>
<dbReference type="InterPro" id="IPR000014">
    <property type="entry name" value="PAS"/>
</dbReference>
<organism evidence="5 6">
    <name type="scientific">Parazoarcus communis</name>
    <dbReference type="NCBI Taxonomy" id="41977"/>
    <lineage>
        <taxon>Bacteria</taxon>
        <taxon>Pseudomonadati</taxon>
        <taxon>Pseudomonadota</taxon>
        <taxon>Betaproteobacteria</taxon>
        <taxon>Rhodocyclales</taxon>
        <taxon>Zoogloeaceae</taxon>
        <taxon>Parazoarcus</taxon>
    </lineage>
</organism>
<dbReference type="Pfam" id="PF00990">
    <property type="entry name" value="GGDEF"/>
    <property type="match status" value="1"/>
</dbReference>
<accession>A0A2U8GX73</accession>
<dbReference type="InterPro" id="IPR001633">
    <property type="entry name" value="EAL_dom"/>
</dbReference>
<dbReference type="SUPFAM" id="SSF141868">
    <property type="entry name" value="EAL domain-like"/>
    <property type="match status" value="1"/>
</dbReference>
<dbReference type="GO" id="GO:0003824">
    <property type="term" value="F:catalytic activity"/>
    <property type="evidence" value="ECO:0007669"/>
    <property type="project" value="UniProtKB-ARBA"/>
</dbReference>
<dbReference type="SUPFAM" id="SSF55073">
    <property type="entry name" value="Nucleotide cyclase"/>
    <property type="match status" value="1"/>
</dbReference>
<feature type="domain" description="PAC" evidence="2">
    <location>
        <begin position="212"/>
        <end position="264"/>
    </location>
</feature>
<feature type="domain" description="PAS" evidence="1">
    <location>
        <begin position="139"/>
        <end position="189"/>
    </location>
</feature>
<feature type="domain" description="GGDEF" evidence="4">
    <location>
        <begin position="296"/>
        <end position="429"/>
    </location>
</feature>
<evidence type="ECO:0000313" key="5">
    <source>
        <dbReference type="EMBL" id="AWI78319.1"/>
    </source>
</evidence>
<dbReference type="Proteomes" id="UP000244902">
    <property type="component" value="Chromosome"/>
</dbReference>
<dbReference type="InterPro" id="IPR013656">
    <property type="entry name" value="PAS_4"/>
</dbReference>
<dbReference type="Pfam" id="PF13426">
    <property type="entry name" value="PAS_9"/>
    <property type="match status" value="1"/>
</dbReference>
<dbReference type="EMBL" id="CP022188">
    <property type="protein sequence ID" value="AWI78319.1"/>
    <property type="molecule type" value="Genomic_DNA"/>
</dbReference>
<dbReference type="PROSITE" id="PS50112">
    <property type="entry name" value="PAS"/>
    <property type="match status" value="1"/>
</dbReference>
<dbReference type="AlphaFoldDB" id="A0A2U8GX73"/>
<dbReference type="Gene3D" id="3.30.450.20">
    <property type="entry name" value="PAS domain"/>
    <property type="match status" value="2"/>
</dbReference>
<dbReference type="PROSITE" id="PS50883">
    <property type="entry name" value="EAL"/>
    <property type="match status" value="1"/>
</dbReference>
<dbReference type="FunFam" id="3.30.70.270:FF:000001">
    <property type="entry name" value="Diguanylate cyclase domain protein"/>
    <property type="match status" value="1"/>
</dbReference>
<evidence type="ECO:0000259" key="1">
    <source>
        <dbReference type="PROSITE" id="PS50112"/>
    </source>
</evidence>
<dbReference type="Gene3D" id="3.20.20.450">
    <property type="entry name" value="EAL domain"/>
    <property type="match status" value="1"/>
</dbReference>
<name>A0A2U8GX73_9RHOO</name>
<dbReference type="SMART" id="SM00267">
    <property type="entry name" value="GGDEF"/>
    <property type="match status" value="1"/>
</dbReference>
<dbReference type="Pfam" id="PF08448">
    <property type="entry name" value="PAS_4"/>
    <property type="match status" value="1"/>
</dbReference>
<dbReference type="PROSITE" id="PS50113">
    <property type="entry name" value="PAC"/>
    <property type="match status" value="1"/>
</dbReference>
<dbReference type="NCBIfam" id="TIGR00254">
    <property type="entry name" value="GGDEF"/>
    <property type="match status" value="1"/>
</dbReference>
<dbReference type="InterPro" id="IPR052155">
    <property type="entry name" value="Biofilm_reg_signaling"/>
</dbReference>
<dbReference type="InterPro" id="IPR043128">
    <property type="entry name" value="Rev_trsase/Diguanyl_cyclase"/>
</dbReference>
<dbReference type="PANTHER" id="PTHR44757:SF2">
    <property type="entry name" value="BIOFILM ARCHITECTURE MAINTENANCE PROTEIN MBAA"/>
    <property type="match status" value="1"/>
</dbReference>
<proteinExistence type="predicted"/>
<reference evidence="5 6" key="1">
    <citation type="submission" date="2017-06" db="EMBL/GenBank/DDBJ databases">
        <title>Azoarcus sp. TSNA42 complete genome sequence.</title>
        <authorList>
            <person name="Woo J.-H."/>
            <person name="Kim H.-S."/>
        </authorList>
    </citation>
    <scope>NUCLEOTIDE SEQUENCE [LARGE SCALE GENOMIC DNA]</scope>
    <source>
        <strain evidence="5 6">TSNA42</strain>
    </source>
</reference>
<dbReference type="Pfam" id="PF00563">
    <property type="entry name" value="EAL"/>
    <property type="match status" value="1"/>
</dbReference>
<sequence>MLSADFENRLKQEAAPLLTGLVSNELSGVYVIQDDRFIFVNQRLADLFGYTPEALCAGMGPTQLIAPAYQPLAKREIDRRLSGEVKSSFFGFEGVRSDGSRLDVEVFGVATTFSGKPAIIGILLDVSERCRAERAVADQLRFIEQLVDTIPSPVFFKDESGRYMGCNSAFEGYVGLTRDALIGRSVYDIAPRDLADRYFAADKALLDQGGTQTYETSVVYADGTRHEVMLYKATFNNARGELGGLVGVLLDISERKRMEQAVWHEANYDALTGLPNRRLFQDRLREEVKRSQRGGGRFAQLFIDLDRFKEVNDTLGHDLGDMLLIEAAARISKVVRASDTVSRLGGDEFVVIAPCITDKDTAGTIAQHIIEQMQMPFDLDGKLAYVSASIGIAFYPDDSTEMDTLLGYADQAMYAAKAQGRNSFCYFAQPMQISAMQRLQTGNDLRRAVKAGQLVLHFQPIVDLSDNRIVKAEALVRWQHPVRGLIGPDEFIPVAEDIGVISEIGHWVFERAMQMAGRWHALRGPKTDADTAEAGIQISVNMSPRQFMSGSSAGWIEHLRQHGLPASVLAVEITEGLLLDTRPVVIEALMTFRSAGVQVSIDDFGTGYSAMSYLKKFDIDYLKIDRSFVRDLTTDASDLAIAEAMIVMAHKLGMKVVAEGVETAAQRDLLRCAGCDYAQGYLFSRPIDEEAFARLLETSSLIASQAA</sequence>
<feature type="domain" description="EAL" evidence="3">
    <location>
        <begin position="438"/>
        <end position="700"/>
    </location>
</feature>
<dbReference type="InterPro" id="IPR000160">
    <property type="entry name" value="GGDEF_dom"/>
</dbReference>
<dbReference type="InterPro" id="IPR035965">
    <property type="entry name" value="PAS-like_dom_sf"/>
</dbReference>